<protein>
    <submittedName>
        <fullName evidence="3">Uncharacterized protein</fullName>
    </submittedName>
</protein>
<dbReference type="GO" id="GO:0051082">
    <property type="term" value="F:unfolded protein binding"/>
    <property type="evidence" value="ECO:0007669"/>
    <property type="project" value="InterPro"/>
</dbReference>
<dbReference type="InterPro" id="IPR024930">
    <property type="entry name" value="Skp_dom_sf"/>
</dbReference>
<dbReference type="Pfam" id="PF03938">
    <property type="entry name" value="OmpH"/>
    <property type="match status" value="1"/>
</dbReference>
<comment type="similarity">
    <text evidence="1">Belongs to the Skp family.</text>
</comment>
<dbReference type="GeneID" id="66974817"/>
<dbReference type="EMBL" id="CP013690">
    <property type="protein sequence ID" value="ALU26163.1"/>
    <property type="molecule type" value="Genomic_DNA"/>
</dbReference>
<dbReference type="GO" id="GO:0005829">
    <property type="term" value="C:cytosol"/>
    <property type="evidence" value="ECO:0007669"/>
    <property type="project" value="TreeGrafter"/>
</dbReference>
<dbReference type="KEGG" id="mod:AS202_08370"/>
<dbReference type="RefSeq" id="WP_006257321.1">
    <property type="nucleotide sequence ID" value="NZ_BCMQ01000001.1"/>
</dbReference>
<evidence type="ECO:0000313" key="4">
    <source>
        <dbReference type="Proteomes" id="UP000069030"/>
    </source>
</evidence>
<evidence type="ECO:0000256" key="1">
    <source>
        <dbReference type="ARBA" id="ARBA00009091"/>
    </source>
</evidence>
<gene>
    <name evidence="3" type="ORF">AS202_08370</name>
</gene>
<dbReference type="InterPro" id="IPR005632">
    <property type="entry name" value="Chaperone_Skp"/>
</dbReference>
<dbReference type="PANTHER" id="PTHR35089">
    <property type="entry name" value="CHAPERONE PROTEIN SKP"/>
    <property type="match status" value="1"/>
</dbReference>
<evidence type="ECO:0000256" key="2">
    <source>
        <dbReference type="ARBA" id="ARBA00022729"/>
    </source>
</evidence>
<proteinExistence type="inferred from homology"/>
<sequence>MRKMKSLLIAATMFFGVSTTAVMAQSKVAHIDVRALMTELPAMKNANAELKKIGEGYEKEISTMMSTYQTKIQQYQAEAATAGDAKNEERAKEIDELQQRIQQFQTTAQQDYGKKELELTQPIVEKALAAIQKVGKSKGFDYVLDSSNGSGVLLAGGADLLADVKKELGAN</sequence>
<dbReference type="SMART" id="SM00935">
    <property type="entry name" value="OmpH"/>
    <property type="match status" value="1"/>
</dbReference>
<evidence type="ECO:0000313" key="3">
    <source>
        <dbReference type="EMBL" id="ALU26163.1"/>
    </source>
</evidence>
<dbReference type="eggNOG" id="COG2825">
    <property type="taxonomic scope" value="Bacteria"/>
</dbReference>
<dbReference type="PANTHER" id="PTHR35089:SF1">
    <property type="entry name" value="CHAPERONE PROTEIN SKP"/>
    <property type="match status" value="1"/>
</dbReference>
<dbReference type="Proteomes" id="UP000069030">
    <property type="component" value="Chromosome"/>
</dbReference>
<keyword evidence="2" id="KW-0732">Signal</keyword>
<reference evidence="3 4" key="1">
    <citation type="journal article" date="2016" name="J. Zhejiang Univ. Sci. B">
        <title>Antibiotic resistance mechanisms of Myroides sp.</title>
        <authorList>
            <person name="Hu S."/>
            <person name="Yuan S."/>
            <person name="Qu H."/>
            <person name="Jiang T."/>
            <person name="Zhou Y."/>
            <person name="Wang M."/>
            <person name="Ming D."/>
        </authorList>
    </citation>
    <scope>NUCLEOTIDE SEQUENCE [LARGE SCALE GENOMIC DNA]</scope>
    <source>
        <strain evidence="3 4">PR63039</strain>
    </source>
</reference>
<dbReference type="GO" id="GO:0050821">
    <property type="term" value="P:protein stabilization"/>
    <property type="evidence" value="ECO:0007669"/>
    <property type="project" value="TreeGrafter"/>
</dbReference>
<organism evidence="3 4">
    <name type="scientific">Myroides odoratimimus</name>
    <dbReference type="NCBI Taxonomy" id="76832"/>
    <lineage>
        <taxon>Bacteria</taxon>
        <taxon>Pseudomonadati</taxon>
        <taxon>Bacteroidota</taxon>
        <taxon>Flavobacteriia</taxon>
        <taxon>Flavobacteriales</taxon>
        <taxon>Flavobacteriaceae</taxon>
        <taxon>Myroides</taxon>
    </lineage>
</organism>
<accession>A0A0S7E436</accession>
<dbReference type="AlphaFoldDB" id="A0A0S7E436"/>
<dbReference type="Gene3D" id="3.30.910.20">
    <property type="entry name" value="Skp domain"/>
    <property type="match status" value="1"/>
</dbReference>
<dbReference type="SUPFAM" id="SSF111384">
    <property type="entry name" value="OmpH-like"/>
    <property type="match status" value="1"/>
</dbReference>
<name>A0A0S7E436_9FLAO</name>